<dbReference type="EMBL" id="KZ155784">
    <property type="protein sequence ID" value="OUS46200.1"/>
    <property type="molecule type" value="Genomic_DNA"/>
</dbReference>
<dbReference type="AlphaFoldDB" id="A0A1Y5I9E5"/>
<gene>
    <name evidence="1" type="ORF">BE221DRAFT_192183</name>
</gene>
<protein>
    <submittedName>
        <fullName evidence="1">Uncharacterized protein</fullName>
    </submittedName>
</protein>
<name>A0A1Y5I9E5_OSTTA</name>
<reference evidence="1" key="1">
    <citation type="submission" date="2017-04" db="EMBL/GenBank/DDBJ databases">
        <title>Population genomics of picophytoplankton unveils novel chromosome hypervariability.</title>
        <authorList>
            <consortium name="DOE Joint Genome Institute"/>
            <person name="Blanc-Mathieu R."/>
            <person name="Krasovec M."/>
            <person name="Hebrard M."/>
            <person name="Yau S."/>
            <person name="Desgranges E."/>
            <person name="Martin J."/>
            <person name="Schackwitz W."/>
            <person name="Kuo A."/>
            <person name="Salin G."/>
            <person name="Donnadieu C."/>
            <person name="Desdevises Y."/>
            <person name="Sanchez-Ferandin S."/>
            <person name="Moreau H."/>
            <person name="Rivals E."/>
            <person name="Grigoriev I.V."/>
            <person name="Grimsley N."/>
            <person name="Eyre-Walker A."/>
            <person name="Piganeau G."/>
        </authorList>
    </citation>
    <scope>NUCLEOTIDE SEQUENCE [LARGE SCALE GENOMIC DNA]</scope>
    <source>
        <strain evidence="1">RCC 1115</strain>
    </source>
</reference>
<dbReference type="Proteomes" id="UP000195557">
    <property type="component" value="Unassembled WGS sequence"/>
</dbReference>
<evidence type="ECO:0000313" key="1">
    <source>
        <dbReference type="EMBL" id="OUS46200.1"/>
    </source>
</evidence>
<accession>A0A1Y5I9E5</accession>
<sequence length="51" mass="5895">MDVEDGSSDNISRDQLELNEAFESALIADLRPWGWEKYQDASYYDLTRPPS</sequence>
<proteinExistence type="predicted"/>
<organism evidence="1">
    <name type="scientific">Ostreococcus tauri</name>
    <name type="common">Marine green alga</name>
    <dbReference type="NCBI Taxonomy" id="70448"/>
    <lineage>
        <taxon>Eukaryota</taxon>
        <taxon>Viridiplantae</taxon>
        <taxon>Chlorophyta</taxon>
        <taxon>Mamiellophyceae</taxon>
        <taxon>Mamiellales</taxon>
        <taxon>Bathycoccaceae</taxon>
        <taxon>Ostreococcus</taxon>
    </lineage>
</organism>